<name>A0ACC1HWR2_9FUNG</name>
<evidence type="ECO:0000313" key="1">
    <source>
        <dbReference type="EMBL" id="KAJ1877878.1"/>
    </source>
</evidence>
<accession>A0ACC1HWR2</accession>
<organism evidence="1 2">
    <name type="scientific">Kickxella alabastrina</name>
    <dbReference type="NCBI Taxonomy" id="61397"/>
    <lineage>
        <taxon>Eukaryota</taxon>
        <taxon>Fungi</taxon>
        <taxon>Fungi incertae sedis</taxon>
        <taxon>Zoopagomycota</taxon>
        <taxon>Kickxellomycotina</taxon>
        <taxon>Kickxellomycetes</taxon>
        <taxon>Kickxellales</taxon>
        <taxon>Kickxellaceae</taxon>
        <taxon>Kickxella</taxon>
    </lineage>
</organism>
<evidence type="ECO:0000313" key="2">
    <source>
        <dbReference type="Proteomes" id="UP001150581"/>
    </source>
</evidence>
<proteinExistence type="predicted"/>
<keyword evidence="2" id="KW-1185">Reference proteome</keyword>
<dbReference type="Proteomes" id="UP001150581">
    <property type="component" value="Unassembled WGS sequence"/>
</dbReference>
<dbReference type="EMBL" id="JANBPG010004060">
    <property type="protein sequence ID" value="KAJ1877878.1"/>
    <property type="molecule type" value="Genomic_DNA"/>
</dbReference>
<sequence length="109" mass="11252">MERAPSRAKASNILRPASRAQGAADSQPLSSAFMGANALQAPNCTPNYTPNYTSNYTPGSATPQQQPRVLPGGARLLGPGLAGMPGMQPNAYQLPLAPPGLLRRPPSSA</sequence>
<comment type="caution">
    <text evidence="1">The sequence shown here is derived from an EMBL/GenBank/DDBJ whole genome shotgun (WGS) entry which is preliminary data.</text>
</comment>
<reference evidence="1" key="1">
    <citation type="submission" date="2022-07" db="EMBL/GenBank/DDBJ databases">
        <title>Phylogenomic reconstructions and comparative analyses of Kickxellomycotina fungi.</title>
        <authorList>
            <person name="Reynolds N.K."/>
            <person name="Stajich J.E."/>
            <person name="Barry K."/>
            <person name="Grigoriev I.V."/>
            <person name="Crous P."/>
            <person name="Smith M.E."/>
        </authorList>
    </citation>
    <scope>NUCLEOTIDE SEQUENCE</scope>
    <source>
        <strain evidence="1">Benny 63K</strain>
    </source>
</reference>
<protein>
    <submittedName>
        <fullName evidence="1">Uncharacterized protein</fullName>
    </submittedName>
</protein>
<feature type="non-terminal residue" evidence="1">
    <location>
        <position position="109"/>
    </location>
</feature>
<gene>
    <name evidence="1" type="ORF">LPJ66_012006</name>
</gene>